<dbReference type="AlphaFoldDB" id="A0A6N7Z660"/>
<protein>
    <submittedName>
        <fullName evidence="5">LytR family transcriptional regulator</fullName>
    </submittedName>
</protein>
<sequence>MGSGGASVTDGVTTRQDAAEELSWPPPPIPSPRRRKRAFVLFALRSGKVIIAFASVAVLLASWYGWQFIGDPNSGLATSQVFEDNELHAVPLDGAVDILLVGMDSRTDAQGNPLPREVLDLLHAGDADGEKQTDTMILVHIPQDGRQAVAISFPRDSWVEFTGGYGRHKLNGAFVYAYNDRFEQLQRQGVSAAEADRQAKIAGRKNLVATLEKFMGKPGMIDRYAEVNLASFYEVTKALGGVEVCLNGPVHERKSGVDLPAGRQTVEGVQALAFVRQRYDLPNGDLDRIARQQAFLSGLARKVLSPDLLANPAELGGVINAVKKSVVLSDNWDLVQFAAQMRGLDSGSVRFQTIPVVGPATIGGADVLRVDPAQVQEFVTALTTDGTTESLAPTTTTPAPSSTKTPPSSAKRSSTTSASTSSAPPSSVTPPITGGEVACVN</sequence>
<feature type="transmembrane region" description="Helical" evidence="3">
    <location>
        <begin position="39"/>
        <end position="66"/>
    </location>
</feature>
<name>A0A6N7Z660_9PSEU</name>
<evidence type="ECO:0000256" key="3">
    <source>
        <dbReference type="SAM" id="Phobius"/>
    </source>
</evidence>
<keyword evidence="3" id="KW-0472">Membrane</keyword>
<dbReference type="Gene3D" id="3.40.630.190">
    <property type="entry name" value="LCP protein"/>
    <property type="match status" value="1"/>
</dbReference>
<dbReference type="EMBL" id="WMBA01000017">
    <property type="protein sequence ID" value="MTD54996.1"/>
    <property type="molecule type" value="Genomic_DNA"/>
</dbReference>
<feature type="domain" description="Cell envelope-related transcriptional attenuator" evidence="4">
    <location>
        <begin position="133"/>
        <end position="304"/>
    </location>
</feature>
<keyword evidence="3" id="KW-1133">Transmembrane helix</keyword>
<dbReference type="OrthoDB" id="9782542at2"/>
<evidence type="ECO:0000259" key="4">
    <source>
        <dbReference type="Pfam" id="PF03816"/>
    </source>
</evidence>
<evidence type="ECO:0000256" key="1">
    <source>
        <dbReference type="ARBA" id="ARBA00006068"/>
    </source>
</evidence>
<dbReference type="Proteomes" id="UP000440096">
    <property type="component" value="Unassembled WGS sequence"/>
</dbReference>
<keyword evidence="3" id="KW-0812">Transmembrane</keyword>
<comment type="similarity">
    <text evidence="1">Belongs to the LytR/CpsA/Psr (LCP) family.</text>
</comment>
<feature type="compositionally biased region" description="Low complexity" evidence="2">
    <location>
        <begin position="387"/>
        <end position="433"/>
    </location>
</feature>
<dbReference type="PANTHER" id="PTHR33392:SF6">
    <property type="entry name" value="POLYISOPRENYL-TEICHOIC ACID--PEPTIDOGLYCAN TEICHOIC ACID TRANSFERASE TAGU"/>
    <property type="match status" value="1"/>
</dbReference>
<evidence type="ECO:0000313" key="6">
    <source>
        <dbReference type="Proteomes" id="UP000440096"/>
    </source>
</evidence>
<accession>A0A6N7Z660</accession>
<evidence type="ECO:0000313" key="5">
    <source>
        <dbReference type="EMBL" id="MTD54996.1"/>
    </source>
</evidence>
<dbReference type="Pfam" id="PF03816">
    <property type="entry name" value="LytR_cpsA_psr"/>
    <property type="match status" value="1"/>
</dbReference>
<reference evidence="5 6" key="1">
    <citation type="submission" date="2019-11" db="EMBL/GenBank/DDBJ databases">
        <title>Draft genome of Amycolatopsis RM579.</title>
        <authorList>
            <person name="Duangmal K."/>
            <person name="Mingma R."/>
        </authorList>
    </citation>
    <scope>NUCLEOTIDE SEQUENCE [LARGE SCALE GENOMIC DNA]</scope>
    <source>
        <strain evidence="5 6">RM579</strain>
    </source>
</reference>
<keyword evidence="6" id="KW-1185">Reference proteome</keyword>
<feature type="region of interest" description="Disordered" evidence="2">
    <location>
        <begin position="1"/>
        <end position="30"/>
    </location>
</feature>
<dbReference type="PANTHER" id="PTHR33392">
    <property type="entry name" value="POLYISOPRENYL-TEICHOIC ACID--PEPTIDOGLYCAN TEICHOIC ACID TRANSFERASE TAGU"/>
    <property type="match status" value="1"/>
</dbReference>
<dbReference type="NCBIfam" id="TIGR00350">
    <property type="entry name" value="lytR_cpsA_psr"/>
    <property type="match status" value="1"/>
</dbReference>
<proteinExistence type="inferred from homology"/>
<comment type="caution">
    <text evidence="5">The sequence shown here is derived from an EMBL/GenBank/DDBJ whole genome shotgun (WGS) entry which is preliminary data.</text>
</comment>
<gene>
    <name evidence="5" type="ORF">GKO32_13550</name>
</gene>
<dbReference type="InterPro" id="IPR050922">
    <property type="entry name" value="LytR/CpsA/Psr_CW_biosynth"/>
</dbReference>
<organism evidence="5 6">
    <name type="scientific">Amycolatopsis pithecellobii</name>
    <dbReference type="NCBI Taxonomy" id="664692"/>
    <lineage>
        <taxon>Bacteria</taxon>
        <taxon>Bacillati</taxon>
        <taxon>Actinomycetota</taxon>
        <taxon>Actinomycetes</taxon>
        <taxon>Pseudonocardiales</taxon>
        <taxon>Pseudonocardiaceae</taxon>
        <taxon>Amycolatopsis</taxon>
    </lineage>
</organism>
<feature type="region of interest" description="Disordered" evidence="2">
    <location>
        <begin position="384"/>
        <end position="441"/>
    </location>
</feature>
<dbReference type="InterPro" id="IPR004474">
    <property type="entry name" value="LytR_CpsA_psr"/>
</dbReference>
<evidence type="ECO:0000256" key="2">
    <source>
        <dbReference type="SAM" id="MobiDB-lite"/>
    </source>
</evidence>